<protein>
    <submittedName>
        <fullName evidence="1">Uncharacterized protein</fullName>
    </submittedName>
</protein>
<dbReference type="SUPFAM" id="SSF54427">
    <property type="entry name" value="NTF2-like"/>
    <property type="match status" value="1"/>
</dbReference>
<dbReference type="InterPro" id="IPR032710">
    <property type="entry name" value="NTF2-like_dom_sf"/>
</dbReference>
<gene>
    <name evidence="1" type="ORF">XthCFBP4691_19905</name>
</gene>
<evidence type="ECO:0000313" key="1">
    <source>
        <dbReference type="EMBL" id="PPT74662.1"/>
    </source>
</evidence>
<comment type="caution">
    <text evidence="1">The sequence shown here is derived from an EMBL/GenBank/DDBJ whole genome shotgun (WGS) entry which is preliminary data.</text>
</comment>
<reference evidence="1 2" key="1">
    <citation type="submission" date="2016-08" db="EMBL/GenBank/DDBJ databases">
        <title>Evolution of the type three secretion system and type three effector repertoires in Xanthomonas.</title>
        <authorList>
            <person name="Merda D."/>
            <person name="Briand M."/>
            <person name="Bosis E."/>
            <person name="Rousseau C."/>
            <person name="Portier P."/>
            <person name="Jacques M.-A."/>
            <person name="Fischer-Le Saux M."/>
        </authorList>
    </citation>
    <scope>NUCLEOTIDE SEQUENCE [LARGE SCALE GENOMIC DNA]</scope>
    <source>
        <strain evidence="1 2">CFBP 4691</strain>
    </source>
</reference>
<proteinExistence type="predicted"/>
<evidence type="ECO:0000313" key="2">
    <source>
        <dbReference type="Proteomes" id="UP000239898"/>
    </source>
</evidence>
<dbReference type="Gene3D" id="3.10.450.50">
    <property type="match status" value="1"/>
</dbReference>
<keyword evidence="2" id="KW-1185">Reference proteome</keyword>
<organism evidence="1 2">
    <name type="scientific">Xanthomonas theicola</name>
    <dbReference type="NCBI Taxonomy" id="56464"/>
    <lineage>
        <taxon>Bacteria</taxon>
        <taxon>Pseudomonadati</taxon>
        <taxon>Pseudomonadota</taxon>
        <taxon>Gammaproteobacteria</taxon>
        <taxon>Lysobacterales</taxon>
        <taxon>Lysobacteraceae</taxon>
        <taxon>Xanthomonas</taxon>
    </lineage>
</organism>
<dbReference type="AlphaFoldDB" id="A0A2S6Z1Y0"/>
<dbReference type="Proteomes" id="UP000239898">
    <property type="component" value="Unassembled WGS sequence"/>
</dbReference>
<dbReference type="EMBL" id="MIGX01000222">
    <property type="protein sequence ID" value="PPT74662.1"/>
    <property type="molecule type" value="Genomic_DNA"/>
</dbReference>
<sequence>MPNKAMKHASFQINYSIFANTKNQLGVCINPLCWRRLANTNLGRASVGLVGMKATSQRRPILLLQRNSDMHTQTLATGSDSEGDDVQALNALAQQWVEVGWHHLPEEPFDFRRRLQRFYDWSPNGTQFFDDFDPERRVSTQVARYAAIWDERIPSMQYLSNVIVGSPSTLVSGDLAVMSVQFVTSYATSEGVSGKAHTLSSLVWRRTSEGWRIIREHGSGLATQE</sequence>
<name>A0A2S6Z1Y0_9XANT</name>
<accession>A0A2S6Z1Y0</accession>